<evidence type="ECO:0000256" key="2">
    <source>
        <dbReference type="ARBA" id="ARBA00022737"/>
    </source>
</evidence>
<dbReference type="RefSeq" id="WP_346820020.1">
    <property type="nucleotide sequence ID" value="NZ_JBDKWZ010000002.1"/>
</dbReference>
<dbReference type="PANTHER" id="PTHR24412:SF497">
    <property type="entry name" value="KELCH-LIKE PROTEIN 18"/>
    <property type="match status" value="1"/>
</dbReference>
<keyword evidence="5" id="KW-1185">Reference proteome</keyword>
<protein>
    <submittedName>
        <fullName evidence="4">Kelch repeat-containing protein</fullName>
    </submittedName>
</protein>
<dbReference type="InterPro" id="IPR011043">
    <property type="entry name" value="Gal_Oxase/kelch_b-propeller"/>
</dbReference>
<dbReference type="AlphaFoldDB" id="A0AAW9S688"/>
<feature type="signal peptide" evidence="3">
    <location>
        <begin position="1"/>
        <end position="20"/>
    </location>
</feature>
<feature type="chain" id="PRO_5043398783" evidence="3">
    <location>
        <begin position="21"/>
        <end position="329"/>
    </location>
</feature>
<sequence>MKQKLLIWAMLPLMMLNACGEGDDETLEYGNWKELSDFEGVVRSGAVSFVMNGKAYVGTGFDGTDRLQDFWEYDHQKGYWTQKADFPGTARNEAVGFSVGNQGYIGLGYDGEEERGDFWKYDPGSNTWSSVVGFGGSARHGAFSFTLNGIAYVGAGFDGNDLRDFWKYDHENDHWIQVASVGGSKRVNPFAFVVDGRGYVGGGRHNGLYENDLWEYNPEDNTWTEKNKLNDEDTGDASLARENPVCFTLDGKVYVCTGYNGGYLADTWEYDPLLDTWTSMPDFEGVARSTAVGFVLDNQAFLATGNNGTSYRFDDLWKFDPTAIYDEED</sequence>
<keyword evidence="1" id="KW-0880">Kelch repeat</keyword>
<dbReference type="EMBL" id="JBDKWZ010000002">
    <property type="protein sequence ID" value="MEN7547235.1"/>
    <property type="molecule type" value="Genomic_DNA"/>
</dbReference>
<name>A0AAW9S688_9BACT</name>
<dbReference type="Pfam" id="PF24681">
    <property type="entry name" value="Kelch_KLHDC2_KLHL20_DRC7"/>
    <property type="match status" value="1"/>
</dbReference>
<gene>
    <name evidence="4" type="ORF">AAG747_04905</name>
</gene>
<dbReference type="InterPro" id="IPR015915">
    <property type="entry name" value="Kelch-typ_b-propeller"/>
</dbReference>
<keyword evidence="3" id="KW-0732">Signal</keyword>
<evidence type="ECO:0000313" key="4">
    <source>
        <dbReference type="EMBL" id="MEN7547235.1"/>
    </source>
</evidence>
<comment type="caution">
    <text evidence="4">The sequence shown here is derived from an EMBL/GenBank/DDBJ whole genome shotgun (WGS) entry which is preliminary data.</text>
</comment>
<dbReference type="SUPFAM" id="SSF50965">
    <property type="entry name" value="Galactose oxidase, central domain"/>
    <property type="match status" value="1"/>
</dbReference>
<reference evidence="4 5" key="1">
    <citation type="submission" date="2024-04" db="EMBL/GenBank/DDBJ databases">
        <title>Novel genus in family Flammeovirgaceae.</title>
        <authorList>
            <person name="Nguyen T.H."/>
            <person name="Vuong T.Q."/>
            <person name="Le H."/>
            <person name="Kim S.-G."/>
        </authorList>
    </citation>
    <scope>NUCLEOTIDE SEQUENCE [LARGE SCALE GENOMIC DNA]</scope>
    <source>
        <strain evidence="4 5">JCM 23209</strain>
    </source>
</reference>
<dbReference type="PANTHER" id="PTHR24412">
    <property type="entry name" value="KELCH PROTEIN"/>
    <property type="match status" value="1"/>
</dbReference>
<evidence type="ECO:0000256" key="1">
    <source>
        <dbReference type="ARBA" id="ARBA00022441"/>
    </source>
</evidence>
<dbReference type="SMART" id="SM00612">
    <property type="entry name" value="Kelch"/>
    <property type="match status" value="3"/>
</dbReference>
<evidence type="ECO:0000256" key="3">
    <source>
        <dbReference type="SAM" id="SignalP"/>
    </source>
</evidence>
<dbReference type="InterPro" id="IPR006652">
    <property type="entry name" value="Kelch_1"/>
</dbReference>
<keyword evidence="2" id="KW-0677">Repeat</keyword>
<accession>A0AAW9S688</accession>
<dbReference type="Proteomes" id="UP001403385">
    <property type="component" value="Unassembled WGS sequence"/>
</dbReference>
<organism evidence="4 5">
    <name type="scientific">Rapidithrix thailandica</name>
    <dbReference type="NCBI Taxonomy" id="413964"/>
    <lineage>
        <taxon>Bacteria</taxon>
        <taxon>Pseudomonadati</taxon>
        <taxon>Bacteroidota</taxon>
        <taxon>Cytophagia</taxon>
        <taxon>Cytophagales</taxon>
        <taxon>Flammeovirgaceae</taxon>
        <taxon>Rapidithrix</taxon>
    </lineage>
</organism>
<dbReference type="Pfam" id="PF01344">
    <property type="entry name" value="Kelch_1"/>
    <property type="match status" value="1"/>
</dbReference>
<evidence type="ECO:0000313" key="5">
    <source>
        <dbReference type="Proteomes" id="UP001403385"/>
    </source>
</evidence>
<dbReference type="Gene3D" id="2.120.10.80">
    <property type="entry name" value="Kelch-type beta propeller"/>
    <property type="match status" value="2"/>
</dbReference>
<proteinExistence type="predicted"/>